<dbReference type="CDD" id="cd06530">
    <property type="entry name" value="S26_SPase_I"/>
    <property type="match status" value="1"/>
</dbReference>
<dbReference type="InterPro" id="IPR000223">
    <property type="entry name" value="Pept_S26A_signal_pept_1"/>
</dbReference>
<feature type="domain" description="Peptidase S26" evidence="10">
    <location>
        <begin position="10"/>
        <end position="166"/>
    </location>
</feature>
<evidence type="ECO:0000256" key="1">
    <source>
        <dbReference type="ARBA" id="ARBA00000677"/>
    </source>
</evidence>
<keyword evidence="8" id="KW-0472">Membrane</keyword>
<dbReference type="PROSITE" id="PS00501">
    <property type="entry name" value="SPASE_I_1"/>
    <property type="match status" value="1"/>
</dbReference>
<evidence type="ECO:0000256" key="9">
    <source>
        <dbReference type="RuleBase" id="RU362042"/>
    </source>
</evidence>
<dbReference type="PROSITE" id="PS00761">
    <property type="entry name" value="SPASE_I_3"/>
    <property type="match status" value="1"/>
</dbReference>
<evidence type="ECO:0000256" key="2">
    <source>
        <dbReference type="ARBA" id="ARBA00004401"/>
    </source>
</evidence>
<dbReference type="AlphaFoldDB" id="F6DLT2"/>
<comment type="catalytic activity">
    <reaction evidence="1 8">
        <text>Cleavage of hydrophobic, N-terminal signal or leader sequences from secreted and periplasmic proteins.</text>
        <dbReference type="EC" id="3.4.21.89"/>
    </reaction>
</comment>
<dbReference type="KEGG" id="dru:Desru_0074"/>
<dbReference type="InterPro" id="IPR036286">
    <property type="entry name" value="LexA/Signal_pep-like_sf"/>
</dbReference>
<feature type="transmembrane region" description="Helical" evidence="8">
    <location>
        <begin position="12"/>
        <end position="30"/>
    </location>
</feature>
<organism evidence="11 12">
    <name type="scientific">Desulforamulus ruminis (strain ATCC 23193 / DSM 2154 / NCIMB 8452 / DL)</name>
    <name type="common">Desulfotomaculum ruminis</name>
    <dbReference type="NCBI Taxonomy" id="696281"/>
    <lineage>
        <taxon>Bacteria</taxon>
        <taxon>Bacillati</taxon>
        <taxon>Bacillota</taxon>
        <taxon>Clostridia</taxon>
        <taxon>Eubacteriales</taxon>
        <taxon>Peptococcaceae</taxon>
        <taxon>Desulforamulus</taxon>
    </lineage>
</organism>
<keyword evidence="5 8" id="KW-0645">Protease</keyword>
<dbReference type="NCBIfam" id="TIGR02227">
    <property type="entry name" value="sigpep_I_bact"/>
    <property type="match status" value="1"/>
</dbReference>
<evidence type="ECO:0000256" key="7">
    <source>
        <dbReference type="PIRSR" id="PIRSR600223-1"/>
    </source>
</evidence>
<keyword evidence="8" id="KW-1133">Transmembrane helix</keyword>
<dbReference type="eggNOG" id="COG0681">
    <property type="taxonomic scope" value="Bacteria"/>
</dbReference>
<dbReference type="GO" id="GO:0004252">
    <property type="term" value="F:serine-type endopeptidase activity"/>
    <property type="evidence" value="ECO:0007669"/>
    <property type="project" value="InterPro"/>
</dbReference>
<feature type="active site" evidence="7">
    <location>
        <position position="40"/>
    </location>
</feature>
<dbReference type="GO" id="GO:0006465">
    <property type="term" value="P:signal peptide processing"/>
    <property type="evidence" value="ECO:0007669"/>
    <property type="project" value="InterPro"/>
</dbReference>
<dbReference type="GO" id="GO:0005886">
    <property type="term" value="C:plasma membrane"/>
    <property type="evidence" value="ECO:0007669"/>
    <property type="project" value="UniProtKB-SubCell"/>
</dbReference>
<dbReference type="OrthoDB" id="9802919at2"/>
<evidence type="ECO:0000256" key="3">
    <source>
        <dbReference type="ARBA" id="ARBA00009370"/>
    </source>
</evidence>
<dbReference type="Proteomes" id="UP000009234">
    <property type="component" value="Chromosome"/>
</dbReference>
<dbReference type="PROSITE" id="PS00760">
    <property type="entry name" value="SPASE_I_2"/>
    <property type="match status" value="1"/>
</dbReference>
<dbReference type="EMBL" id="CP002780">
    <property type="protein sequence ID" value="AEG58375.1"/>
    <property type="molecule type" value="Genomic_DNA"/>
</dbReference>
<feature type="active site" evidence="7">
    <location>
        <position position="86"/>
    </location>
</feature>
<evidence type="ECO:0000256" key="5">
    <source>
        <dbReference type="ARBA" id="ARBA00022670"/>
    </source>
</evidence>
<name>F6DLT2_DESRL</name>
<protein>
    <recommendedName>
        <fullName evidence="4 8">Signal peptidase I</fullName>
        <ecNumber evidence="4 8">3.4.21.89</ecNumber>
    </recommendedName>
</protein>
<keyword evidence="6 8" id="KW-0378">Hydrolase</keyword>
<keyword evidence="8" id="KW-0812">Transmembrane</keyword>
<dbReference type="SUPFAM" id="SSF51306">
    <property type="entry name" value="LexA/Signal peptidase"/>
    <property type="match status" value="1"/>
</dbReference>
<keyword evidence="12" id="KW-1185">Reference proteome</keyword>
<dbReference type="InterPro" id="IPR019533">
    <property type="entry name" value="Peptidase_S26"/>
</dbReference>
<dbReference type="InterPro" id="IPR019756">
    <property type="entry name" value="Pept_S26A_signal_pept_1_Ser-AS"/>
</dbReference>
<evidence type="ECO:0000256" key="6">
    <source>
        <dbReference type="ARBA" id="ARBA00022801"/>
    </source>
</evidence>
<evidence type="ECO:0000313" key="11">
    <source>
        <dbReference type="EMBL" id="AEG58375.1"/>
    </source>
</evidence>
<gene>
    <name evidence="11" type="ordered locus">Desru_0074</name>
</gene>
<dbReference type="InterPro" id="IPR019757">
    <property type="entry name" value="Pept_S26A_signal_pept_1_Lys-AS"/>
</dbReference>
<dbReference type="InterPro" id="IPR019758">
    <property type="entry name" value="Pept_S26A_signal_pept_1_CS"/>
</dbReference>
<evidence type="ECO:0000313" key="12">
    <source>
        <dbReference type="Proteomes" id="UP000009234"/>
    </source>
</evidence>
<dbReference type="EC" id="3.4.21.89" evidence="4 8"/>
<evidence type="ECO:0000259" key="10">
    <source>
        <dbReference type="Pfam" id="PF10502"/>
    </source>
</evidence>
<proteinExistence type="inferred from homology"/>
<comment type="similarity">
    <text evidence="3 9">Belongs to the peptidase S26 family.</text>
</comment>
<dbReference type="RefSeq" id="WP_013840157.1">
    <property type="nucleotide sequence ID" value="NC_015589.1"/>
</dbReference>
<evidence type="ECO:0000256" key="8">
    <source>
        <dbReference type="RuleBase" id="RU003993"/>
    </source>
</evidence>
<dbReference type="GO" id="GO:0009003">
    <property type="term" value="F:signal peptidase activity"/>
    <property type="evidence" value="ECO:0007669"/>
    <property type="project" value="UniProtKB-EC"/>
</dbReference>
<dbReference type="HOGENOM" id="CLU_028723_5_1_9"/>
<sequence>MTSVTRKNLLEWAGTIVVAIVLSLVIRSYVAEARWIPSESMLPTLKVGDHLMTDKISYQFKSIQRGDIVVFTPPAEAHIEEEALIKRVIGLPGDTVSIQERTVYINGKPLKEPYLLEKPREDLKPFTVPEDHVFVMGDNRNNSYDSRFWGPLPTDNIIGRAMFLYYPFNHLKVLTRG</sequence>
<dbReference type="PANTHER" id="PTHR43390">
    <property type="entry name" value="SIGNAL PEPTIDASE I"/>
    <property type="match status" value="1"/>
</dbReference>
<reference evidence="12" key="1">
    <citation type="submission" date="2011-05" db="EMBL/GenBank/DDBJ databases">
        <title>Complete sequence of Desulfotomaculum ruminis DSM 2154.</title>
        <authorList>
            <person name="Lucas S."/>
            <person name="Copeland A."/>
            <person name="Lapidus A."/>
            <person name="Cheng J.-F."/>
            <person name="Goodwin L."/>
            <person name="Pitluck S."/>
            <person name="Lu M."/>
            <person name="Detter J.C."/>
            <person name="Han C."/>
            <person name="Tapia R."/>
            <person name="Land M."/>
            <person name="Hauser L."/>
            <person name="Kyrpides N."/>
            <person name="Ivanova N."/>
            <person name="Mikhailova N."/>
            <person name="Pagani I."/>
            <person name="Stams A.J.M."/>
            <person name="Plugge C.M."/>
            <person name="Muyzer G."/>
            <person name="Kuever J."/>
            <person name="Parshina S.N."/>
            <person name="Ivanova A.E."/>
            <person name="Nazina T.N."/>
            <person name="Brambilla E."/>
            <person name="Spring S."/>
            <person name="Klenk H.-P."/>
            <person name="Woyke T."/>
        </authorList>
    </citation>
    <scope>NUCLEOTIDE SEQUENCE [LARGE SCALE GENOMIC DNA]</scope>
    <source>
        <strain evidence="12">ATCC 23193 / DSM 2154 / NCIB 8452 / DL</strain>
    </source>
</reference>
<comment type="subcellular location">
    <subcellularLocation>
        <location evidence="2">Cell membrane</location>
        <topology evidence="2">Single-pass type II membrane protein</topology>
    </subcellularLocation>
    <subcellularLocation>
        <location evidence="9">Membrane</location>
        <topology evidence="9">Single-pass type II membrane protein</topology>
    </subcellularLocation>
</comment>
<evidence type="ECO:0000256" key="4">
    <source>
        <dbReference type="ARBA" id="ARBA00013208"/>
    </source>
</evidence>
<reference evidence="11 12" key="2">
    <citation type="journal article" date="2012" name="Stand. Genomic Sci.">
        <title>Complete genome sequence of the sulfate-reducing firmicute Desulfotomaculum ruminis type strain (DL(T)).</title>
        <authorList>
            <person name="Spring S."/>
            <person name="Visser M."/>
            <person name="Lu M."/>
            <person name="Copeland A."/>
            <person name="Lapidus A."/>
            <person name="Lucas S."/>
            <person name="Cheng J.F."/>
            <person name="Han C."/>
            <person name="Tapia R."/>
            <person name="Goodwin L.A."/>
            <person name="Pitluck S."/>
            <person name="Ivanova N."/>
            <person name="Land M."/>
            <person name="Hauser L."/>
            <person name="Larimer F."/>
            <person name="Rohde M."/>
            <person name="Goker M."/>
            <person name="Detter J.C."/>
            <person name="Kyrpides N.C."/>
            <person name="Woyke T."/>
            <person name="Schaap P.J."/>
            <person name="Plugge C.M."/>
            <person name="Muyzer G."/>
            <person name="Kuever J."/>
            <person name="Pereira I.A."/>
            <person name="Parshina S.N."/>
            <person name="Bernier-Latmani R."/>
            <person name="Stams A.J."/>
            <person name="Klenk H.P."/>
        </authorList>
    </citation>
    <scope>NUCLEOTIDE SEQUENCE [LARGE SCALE GENOMIC DNA]</scope>
    <source>
        <strain evidence="12">ATCC 23193 / DSM 2154 / NCIB 8452 / DL</strain>
    </source>
</reference>
<dbReference type="PRINTS" id="PR00727">
    <property type="entry name" value="LEADERPTASE"/>
</dbReference>
<dbReference type="PANTHER" id="PTHR43390:SF1">
    <property type="entry name" value="CHLOROPLAST PROCESSING PEPTIDASE"/>
    <property type="match status" value="1"/>
</dbReference>
<dbReference type="Pfam" id="PF10502">
    <property type="entry name" value="Peptidase_S26"/>
    <property type="match status" value="1"/>
</dbReference>
<dbReference type="STRING" id="696281.Desru_0074"/>
<dbReference type="Gene3D" id="2.10.109.10">
    <property type="entry name" value="Umud Fragment, subunit A"/>
    <property type="match status" value="1"/>
</dbReference>
<accession>F6DLT2</accession>